<evidence type="ECO:0000256" key="1">
    <source>
        <dbReference type="ARBA" id="ARBA00000707"/>
    </source>
</evidence>
<dbReference type="InterPro" id="IPR050185">
    <property type="entry name" value="Ub_carboxyl-term_hydrolase"/>
</dbReference>
<comment type="catalytic activity">
    <reaction evidence="1">
        <text>Thiol-dependent hydrolysis of ester, thioester, amide, peptide and isopeptide bonds formed by the C-terminal Gly of ubiquitin (a 76-residue protein attached to proteins as an intracellular targeting signal).</text>
        <dbReference type="EC" id="3.4.19.12"/>
    </reaction>
</comment>
<dbReference type="PROSITE" id="PS50235">
    <property type="entry name" value="USP_3"/>
    <property type="match status" value="1"/>
</dbReference>
<dbReference type="EC" id="3.4.19.12" evidence="2"/>
<dbReference type="AlphaFoldDB" id="A0ABD0NAX4"/>
<dbReference type="PANTHER" id="PTHR21646:SF74">
    <property type="entry name" value="UBIQUITIN CARBOXYL-TERMINAL HYDROLASE 19"/>
    <property type="match status" value="1"/>
</dbReference>
<evidence type="ECO:0000259" key="4">
    <source>
        <dbReference type="PROSITE" id="PS50235"/>
    </source>
</evidence>
<feature type="non-terminal residue" evidence="5">
    <location>
        <position position="55"/>
    </location>
</feature>
<dbReference type="InterPro" id="IPR038765">
    <property type="entry name" value="Papain-like_cys_pep_sf"/>
</dbReference>
<accession>A0ABD0NAX4</accession>
<evidence type="ECO:0000256" key="2">
    <source>
        <dbReference type="ARBA" id="ARBA00012759"/>
    </source>
</evidence>
<feature type="non-terminal residue" evidence="5">
    <location>
        <position position="1"/>
    </location>
</feature>
<dbReference type="Gene3D" id="3.90.70.10">
    <property type="entry name" value="Cysteine proteinases"/>
    <property type="match status" value="1"/>
</dbReference>
<evidence type="ECO:0000256" key="3">
    <source>
        <dbReference type="ARBA" id="ARBA00022801"/>
    </source>
</evidence>
<dbReference type="EMBL" id="JAMKFB020000023">
    <property type="protein sequence ID" value="KAL0158397.1"/>
    <property type="molecule type" value="Genomic_DNA"/>
</dbReference>
<dbReference type="InterPro" id="IPR028889">
    <property type="entry name" value="USP"/>
</dbReference>
<dbReference type="GO" id="GO:0004843">
    <property type="term" value="F:cysteine-type deubiquitinase activity"/>
    <property type="evidence" value="ECO:0007669"/>
    <property type="project" value="UniProtKB-EC"/>
</dbReference>
<protein>
    <recommendedName>
        <fullName evidence="2">ubiquitinyl hydrolase 1</fullName>
        <ecNumber evidence="2">3.4.19.12</ecNumber>
    </recommendedName>
</protein>
<keyword evidence="6" id="KW-1185">Reference proteome</keyword>
<evidence type="ECO:0000313" key="5">
    <source>
        <dbReference type="EMBL" id="KAL0158397.1"/>
    </source>
</evidence>
<proteinExistence type="predicted"/>
<dbReference type="PANTHER" id="PTHR21646">
    <property type="entry name" value="UBIQUITIN CARBOXYL-TERMINAL HYDROLASE"/>
    <property type="match status" value="1"/>
</dbReference>
<organism evidence="5 6">
    <name type="scientific">Cirrhinus mrigala</name>
    <name type="common">Mrigala</name>
    <dbReference type="NCBI Taxonomy" id="683832"/>
    <lineage>
        <taxon>Eukaryota</taxon>
        <taxon>Metazoa</taxon>
        <taxon>Chordata</taxon>
        <taxon>Craniata</taxon>
        <taxon>Vertebrata</taxon>
        <taxon>Euteleostomi</taxon>
        <taxon>Actinopterygii</taxon>
        <taxon>Neopterygii</taxon>
        <taxon>Teleostei</taxon>
        <taxon>Ostariophysi</taxon>
        <taxon>Cypriniformes</taxon>
        <taxon>Cyprinidae</taxon>
        <taxon>Labeoninae</taxon>
        <taxon>Labeonini</taxon>
        <taxon>Cirrhinus</taxon>
    </lineage>
</organism>
<reference evidence="5 6" key="1">
    <citation type="submission" date="2024-05" db="EMBL/GenBank/DDBJ databases">
        <title>Genome sequencing and assembly of Indian major carp, Cirrhinus mrigala (Hamilton, 1822).</title>
        <authorList>
            <person name="Mohindra V."/>
            <person name="Chowdhury L.M."/>
            <person name="Lal K."/>
            <person name="Jena J.K."/>
        </authorList>
    </citation>
    <scope>NUCLEOTIDE SEQUENCE [LARGE SCALE GENOMIC DNA]</scope>
    <source>
        <strain evidence="5">CM1030</strain>
        <tissue evidence="5">Blood</tissue>
    </source>
</reference>
<dbReference type="PROSITE" id="PS00973">
    <property type="entry name" value="USP_2"/>
    <property type="match status" value="1"/>
</dbReference>
<dbReference type="SUPFAM" id="SSF54001">
    <property type="entry name" value="Cysteine proteinases"/>
    <property type="match status" value="1"/>
</dbReference>
<comment type="caution">
    <text evidence="5">The sequence shown here is derived from an EMBL/GenBank/DDBJ whole genome shotgun (WGS) entry which is preliminary data.</text>
</comment>
<dbReference type="Proteomes" id="UP001529510">
    <property type="component" value="Unassembled WGS sequence"/>
</dbReference>
<feature type="domain" description="USP" evidence="4">
    <location>
        <begin position="1"/>
        <end position="55"/>
    </location>
</feature>
<name>A0ABD0NAX4_CIRMR</name>
<sequence>NLDLSKFCIGHKGDIQQPPIYDLYAVINHYGGMIGGHYTAYARLPSDKNSQRSDV</sequence>
<evidence type="ECO:0000313" key="6">
    <source>
        <dbReference type="Proteomes" id="UP001529510"/>
    </source>
</evidence>
<dbReference type="Pfam" id="PF00443">
    <property type="entry name" value="UCH"/>
    <property type="match status" value="1"/>
</dbReference>
<dbReference type="InterPro" id="IPR018200">
    <property type="entry name" value="USP_CS"/>
</dbReference>
<keyword evidence="3" id="KW-0378">Hydrolase</keyword>
<dbReference type="InterPro" id="IPR001394">
    <property type="entry name" value="Peptidase_C19_UCH"/>
</dbReference>
<gene>
    <name evidence="5" type="ORF">M9458_046473</name>
</gene>